<dbReference type="OrthoDB" id="9811016at2"/>
<dbReference type="EMBL" id="SJPS01000002">
    <property type="protein sequence ID" value="TWU28189.1"/>
    <property type="molecule type" value="Genomic_DNA"/>
</dbReference>
<dbReference type="Pfam" id="PF02616">
    <property type="entry name" value="SMC_ScpA"/>
    <property type="match status" value="1"/>
</dbReference>
<dbReference type="InterPro" id="IPR023093">
    <property type="entry name" value="ScpA-like_C"/>
</dbReference>
<proteinExistence type="inferred from homology"/>
<comment type="similarity">
    <text evidence="2">Belongs to the ScpA family.</text>
</comment>
<comment type="subcellular location">
    <subcellularLocation>
        <location evidence="2">Cytoplasm</location>
    </subcellularLocation>
    <text evidence="2">Associated with two foci at the outer edges of the nucleoid region in young cells, and at four foci within both cell halves in older cells.</text>
</comment>
<organism evidence="3 4">
    <name type="scientific">Bythopirellula polymerisocia</name>
    <dbReference type="NCBI Taxonomy" id="2528003"/>
    <lineage>
        <taxon>Bacteria</taxon>
        <taxon>Pseudomonadati</taxon>
        <taxon>Planctomycetota</taxon>
        <taxon>Planctomycetia</taxon>
        <taxon>Pirellulales</taxon>
        <taxon>Lacipirellulaceae</taxon>
        <taxon>Bythopirellula</taxon>
    </lineage>
</organism>
<keyword evidence="2" id="KW-0963">Cytoplasm</keyword>
<dbReference type="RefSeq" id="WP_146449388.1">
    <property type="nucleotide sequence ID" value="NZ_SJPS01000002.1"/>
</dbReference>
<dbReference type="AlphaFoldDB" id="A0A5C6CZU3"/>
<keyword evidence="2" id="KW-0132">Cell division</keyword>
<dbReference type="GO" id="GO:0005737">
    <property type="term" value="C:cytoplasm"/>
    <property type="evidence" value="ECO:0007669"/>
    <property type="project" value="UniProtKB-SubCell"/>
</dbReference>
<comment type="caution">
    <text evidence="3">The sequence shown here is derived from an EMBL/GenBank/DDBJ whole genome shotgun (WGS) entry which is preliminary data.</text>
</comment>
<sequence length="250" mass="29182">MRFRVELELFAGPLDLLWYLVRKQELDIMDIPIARVTEQYLELIEVIEQIDVNAVGDFLELATRLMEIKSRMILPRHEEDEKEESEVEDPRQDIVQRLLEYKKYKDAASMLAERGQLWQRRFARRVNDLPTGGADPSEQPIHEIEMWDLVSAFARVVRDNATARPSAIRYDDTPIEVYMDRIRERLATESSLSFKSLFQADMHRSQLIGIFLAVLELIRHHNIRAEQQELFGEIWISAMAGEDKDAQVAA</sequence>
<gene>
    <name evidence="2 3" type="primary">scpA</name>
    <name evidence="3" type="ORF">Pla144_14760</name>
</gene>
<protein>
    <recommendedName>
        <fullName evidence="1 2">Segregation and condensation protein A</fullName>
    </recommendedName>
</protein>
<keyword evidence="2" id="KW-0131">Cell cycle</keyword>
<dbReference type="Gene3D" id="6.10.250.2410">
    <property type="match status" value="1"/>
</dbReference>
<comment type="function">
    <text evidence="2">Participates in chromosomal partition during cell division. May act via the formation of a condensin-like complex containing Smc and ScpB that pull DNA away from mid-cell into both cell halves.</text>
</comment>
<accession>A0A5C6CZU3</accession>
<dbReference type="PANTHER" id="PTHR33969">
    <property type="entry name" value="SEGREGATION AND CONDENSATION PROTEIN A"/>
    <property type="match status" value="1"/>
</dbReference>
<dbReference type="Gene3D" id="1.10.10.580">
    <property type="entry name" value="Structural maintenance of chromosome 1. Chain E"/>
    <property type="match status" value="1"/>
</dbReference>
<dbReference type="Proteomes" id="UP000318437">
    <property type="component" value="Unassembled WGS sequence"/>
</dbReference>
<dbReference type="PANTHER" id="PTHR33969:SF2">
    <property type="entry name" value="SEGREGATION AND CONDENSATION PROTEIN A"/>
    <property type="match status" value="1"/>
</dbReference>
<dbReference type="GO" id="GO:0006260">
    <property type="term" value="P:DNA replication"/>
    <property type="evidence" value="ECO:0007669"/>
    <property type="project" value="UniProtKB-UniRule"/>
</dbReference>
<comment type="subunit">
    <text evidence="2">Component of a cohesin-like complex composed of ScpA, ScpB and the Smc homodimer, in which ScpA and ScpB bind to the head domain of Smc. The presence of the three proteins is required for the association of the complex with DNA.</text>
</comment>
<dbReference type="GO" id="GO:0007059">
    <property type="term" value="P:chromosome segregation"/>
    <property type="evidence" value="ECO:0007669"/>
    <property type="project" value="UniProtKB-UniRule"/>
</dbReference>
<evidence type="ECO:0000256" key="1">
    <source>
        <dbReference type="ARBA" id="ARBA00044777"/>
    </source>
</evidence>
<dbReference type="GO" id="GO:0051301">
    <property type="term" value="P:cell division"/>
    <property type="evidence" value="ECO:0007669"/>
    <property type="project" value="UniProtKB-KW"/>
</dbReference>
<evidence type="ECO:0000313" key="3">
    <source>
        <dbReference type="EMBL" id="TWU28189.1"/>
    </source>
</evidence>
<keyword evidence="2" id="KW-0159">Chromosome partition</keyword>
<dbReference type="HAMAP" id="MF_01805">
    <property type="entry name" value="ScpA"/>
    <property type="match status" value="1"/>
</dbReference>
<keyword evidence="4" id="KW-1185">Reference proteome</keyword>
<dbReference type="InterPro" id="IPR003768">
    <property type="entry name" value="ScpA"/>
</dbReference>
<evidence type="ECO:0000313" key="4">
    <source>
        <dbReference type="Proteomes" id="UP000318437"/>
    </source>
</evidence>
<reference evidence="3 4" key="1">
    <citation type="submission" date="2019-02" db="EMBL/GenBank/DDBJ databases">
        <title>Deep-cultivation of Planctomycetes and their phenomic and genomic characterization uncovers novel biology.</title>
        <authorList>
            <person name="Wiegand S."/>
            <person name="Jogler M."/>
            <person name="Boedeker C."/>
            <person name="Pinto D."/>
            <person name="Vollmers J."/>
            <person name="Rivas-Marin E."/>
            <person name="Kohn T."/>
            <person name="Peeters S.H."/>
            <person name="Heuer A."/>
            <person name="Rast P."/>
            <person name="Oberbeckmann S."/>
            <person name="Bunk B."/>
            <person name="Jeske O."/>
            <person name="Meyerdierks A."/>
            <person name="Storesund J.E."/>
            <person name="Kallscheuer N."/>
            <person name="Luecker S."/>
            <person name="Lage O.M."/>
            <person name="Pohl T."/>
            <person name="Merkel B.J."/>
            <person name="Hornburger P."/>
            <person name="Mueller R.-W."/>
            <person name="Bruemmer F."/>
            <person name="Labrenz M."/>
            <person name="Spormann A.M."/>
            <person name="Op Den Camp H."/>
            <person name="Overmann J."/>
            <person name="Amann R."/>
            <person name="Jetten M.S.M."/>
            <person name="Mascher T."/>
            <person name="Medema M.H."/>
            <person name="Devos D.P."/>
            <person name="Kaster A.-K."/>
            <person name="Ovreas L."/>
            <person name="Rohde M."/>
            <person name="Galperin M.Y."/>
            <person name="Jogler C."/>
        </authorList>
    </citation>
    <scope>NUCLEOTIDE SEQUENCE [LARGE SCALE GENOMIC DNA]</scope>
    <source>
        <strain evidence="3 4">Pla144</strain>
    </source>
</reference>
<evidence type="ECO:0000256" key="2">
    <source>
        <dbReference type="HAMAP-Rule" id="MF_01805"/>
    </source>
</evidence>
<name>A0A5C6CZU3_9BACT</name>